<dbReference type="InterPro" id="IPR029903">
    <property type="entry name" value="RmlD-like-bd"/>
</dbReference>
<accession>A0ABV5HX57</accession>
<dbReference type="InterPro" id="IPR005913">
    <property type="entry name" value="dTDP_dehydrorham_reduct"/>
</dbReference>
<comment type="catalytic activity">
    <reaction evidence="5 6">
        <text>dTDP-beta-L-rhamnose + NADP(+) = dTDP-4-dehydro-beta-L-rhamnose + NADPH + H(+)</text>
        <dbReference type="Rhea" id="RHEA:21796"/>
        <dbReference type="ChEBI" id="CHEBI:15378"/>
        <dbReference type="ChEBI" id="CHEBI:57510"/>
        <dbReference type="ChEBI" id="CHEBI:57783"/>
        <dbReference type="ChEBI" id="CHEBI:58349"/>
        <dbReference type="ChEBI" id="CHEBI:62830"/>
        <dbReference type="EC" id="1.1.1.133"/>
    </reaction>
</comment>
<comment type="similarity">
    <text evidence="2 6">Belongs to the dTDP-4-dehydrorhamnose reductase family.</text>
</comment>
<comment type="function">
    <text evidence="6">Catalyzes the reduction of dTDP-6-deoxy-L-lyxo-4-hexulose to yield dTDP-L-rhamnose.</text>
</comment>
<dbReference type="PANTHER" id="PTHR10491">
    <property type="entry name" value="DTDP-4-DEHYDRORHAMNOSE REDUCTASE"/>
    <property type="match status" value="1"/>
</dbReference>
<dbReference type="SUPFAM" id="SSF51735">
    <property type="entry name" value="NAD(P)-binding Rossmann-fold domains"/>
    <property type="match status" value="1"/>
</dbReference>
<evidence type="ECO:0000256" key="4">
    <source>
        <dbReference type="ARBA" id="ARBA00017099"/>
    </source>
</evidence>
<name>A0ABV5HX57_9RHOB</name>
<dbReference type="NCBIfam" id="TIGR01214">
    <property type="entry name" value="rmlD"/>
    <property type="match status" value="1"/>
</dbReference>
<comment type="cofactor">
    <cofactor evidence="6">
        <name>Mg(2+)</name>
        <dbReference type="ChEBI" id="CHEBI:18420"/>
    </cofactor>
    <text evidence="6">Binds 1 Mg(2+) ion per monomer.</text>
</comment>
<evidence type="ECO:0000313" key="8">
    <source>
        <dbReference type="EMBL" id="MFB9149005.1"/>
    </source>
</evidence>
<evidence type="ECO:0000256" key="2">
    <source>
        <dbReference type="ARBA" id="ARBA00010944"/>
    </source>
</evidence>
<dbReference type="Pfam" id="PF04321">
    <property type="entry name" value="RmlD_sub_bind"/>
    <property type="match status" value="1"/>
</dbReference>
<gene>
    <name evidence="8" type="primary">rfbD</name>
    <name evidence="8" type="ORF">ACFFU4_04490</name>
</gene>
<proteinExistence type="inferred from homology"/>
<dbReference type="EMBL" id="JBHMEC010000008">
    <property type="protein sequence ID" value="MFB9149005.1"/>
    <property type="molecule type" value="Genomic_DNA"/>
</dbReference>
<comment type="caution">
    <text evidence="8">The sequence shown here is derived from an EMBL/GenBank/DDBJ whole genome shotgun (WGS) entry which is preliminary data.</text>
</comment>
<dbReference type="InterPro" id="IPR036291">
    <property type="entry name" value="NAD(P)-bd_dom_sf"/>
</dbReference>
<dbReference type="GO" id="GO:0008831">
    <property type="term" value="F:dTDP-4-dehydrorhamnose reductase activity"/>
    <property type="evidence" value="ECO:0007669"/>
    <property type="project" value="UniProtKB-EC"/>
</dbReference>
<protein>
    <recommendedName>
        <fullName evidence="4 6">dTDP-4-dehydrorhamnose reductase</fullName>
        <ecNumber evidence="3 6">1.1.1.133</ecNumber>
    </recommendedName>
</protein>
<dbReference type="CDD" id="cd05254">
    <property type="entry name" value="dTDP_HR_like_SDR_e"/>
    <property type="match status" value="1"/>
</dbReference>
<keyword evidence="6 8" id="KW-0560">Oxidoreductase</keyword>
<evidence type="ECO:0000256" key="5">
    <source>
        <dbReference type="ARBA" id="ARBA00048200"/>
    </source>
</evidence>
<evidence type="ECO:0000313" key="9">
    <source>
        <dbReference type="Proteomes" id="UP001589670"/>
    </source>
</evidence>
<evidence type="ECO:0000256" key="6">
    <source>
        <dbReference type="RuleBase" id="RU364082"/>
    </source>
</evidence>
<keyword evidence="9" id="KW-1185">Reference proteome</keyword>
<keyword evidence="6" id="KW-0521">NADP</keyword>
<reference evidence="8 9" key="1">
    <citation type="submission" date="2024-09" db="EMBL/GenBank/DDBJ databases">
        <authorList>
            <person name="Sun Q."/>
            <person name="Mori K."/>
        </authorList>
    </citation>
    <scope>NUCLEOTIDE SEQUENCE [LARGE SCALE GENOMIC DNA]</scope>
    <source>
        <strain evidence="8 9">CECT 9424</strain>
    </source>
</reference>
<sequence length="288" mass="30731">MRILVLGRTGQLGTGIARRVPRGVRLDMSGRDRADLEAPETCAALIRETVPDAVINAAAYTAVDRAEEEEDRATRVNAAAPGAMAAECAVLGIPLVHISTDYVFDGAGSEPWQPGDIPAPLGAYGRSKLTGEMAVRESGAAHAILRTSWVVSAHGSNFVRTMLRLARERDSLRVVADQVGGPTPANALADACLRIAASLRAEPGKTGTYHFSGAPETSRAGFARAIFDMACIACPVEDIPTADYPTPARRPLNSRLDCRATRDAFGLEQPDWRDGLRDILTELGDISR</sequence>
<dbReference type="RefSeq" id="WP_377067471.1">
    <property type="nucleotide sequence ID" value="NZ_JBHMEC010000008.1"/>
</dbReference>
<feature type="domain" description="RmlD-like substrate binding" evidence="7">
    <location>
        <begin position="1"/>
        <end position="283"/>
    </location>
</feature>
<dbReference type="Proteomes" id="UP001589670">
    <property type="component" value="Unassembled WGS sequence"/>
</dbReference>
<organism evidence="8 9">
    <name type="scientific">Roseovarius ramblicola</name>
    <dbReference type="NCBI Taxonomy" id="2022336"/>
    <lineage>
        <taxon>Bacteria</taxon>
        <taxon>Pseudomonadati</taxon>
        <taxon>Pseudomonadota</taxon>
        <taxon>Alphaproteobacteria</taxon>
        <taxon>Rhodobacterales</taxon>
        <taxon>Roseobacteraceae</taxon>
        <taxon>Roseovarius</taxon>
    </lineage>
</organism>
<evidence type="ECO:0000259" key="7">
    <source>
        <dbReference type="Pfam" id="PF04321"/>
    </source>
</evidence>
<evidence type="ECO:0000256" key="3">
    <source>
        <dbReference type="ARBA" id="ARBA00012929"/>
    </source>
</evidence>
<dbReference type="Gene3D" id="3.40.50.720">
    <property type="entry name" value="NAD(P)-binding Rossmann-like Domain"/>
    <property type="match status" value="1"/>
</dbReference>
<evidence type="ECO:0000256" key="1">
    <source>
        <dbReference type="ARBA" id="ARBA00004781"/>
    </source>
</evidence>
<dbReference type="Gene3D" id="3.90.25.10">
    <property type="entry name" value="UDP-galactose 4-epimerase, domain 1"/>
    <property type="match status" value="1"/>
</dbReference>
<comment type="pathway">
    <text evidence="1 6">Carbohydrate biosynthesis; dTDP-L-rhamnose biosynthesis.</text>
</comment>
<dbReference type="PANTHER" id="PTHR10491:SF4">
    <property type="entry name" value="METHIONINE ADENOSYLTRANSFERASE 2 SUBUNIT BETA"/>
    <property type="match status" value="1"/>
</dbReference>
<dbReference type="EC" id="1.1.1.133" evidence="3 6"/>